<dbReference type="EMBL" id="JAHESF010000038">
    <property type="protein sequence ID" value="MBT1700322.1"/>
    <property type="molecule type" value="Genomic_DNA"/>
</dbReference>
<dbReference type="PROSITE" id="PS01096">
    <property type="entry name" value="PPIC_PPIASE_1"/>
    <property type="match status" value="1"/>
</dbReference>
<protein>
    <submittedName>
        <fullName evidence="4">Peptidylprolyl isomerase</fullName>
        <ecNumber evidence="4">5.2.1.8</ecNumber>
    </submittedName>
</protein>
<evidence type="ECO:0000256" key="2">
    <source>
        <dbReference type="SAM" id="SignalP"/>
    </source>
</evidence>
<dbReference type="PANTHER" id="PTHR47245:SF2">
    <property type="entry name" value="PEPTIDYL-PROLYL CIS-TRANS ISOMERASE HP_0175-RELATED"/>
    <property type="match status" value="1"/>
</dbReference>
<dbReference type="RefSeq" id="WP_254168849.1">
    <property type="nucleotide sequence ID" value="NZ_JAHESF010000038.1"/>
</dbReference>
<dbReference type="InterPro" id="IPR000297">
    <property type="entry name" value="PPIase_PpiC"/>
</dbReference>
<dbReference type="SUPFAM" id="SSF54534">
    <property type="entry name" value="FKBP-like"/>
    <property type="match status" value="2"/>
</dbReference>
<comment type="caution">
    <text evidence="4">The sequence shown here is derived from an EMBL/GenBank/DDBJ whole genome shotgun (WGS) entry which is preliminary data.</text>
</comment>
<name>A0AAP2DSD5_9BACT</name>
<feature type="signal peptide" evidence="2">
    <location>
        <begin position="1"/>
        <end position="21"/>
    </location>
</feature>
<keyword evidence="1" id="KW-0697">Rotamase</keyword>
<gene>
    <name evidence="4" type="ORF">KK083_25775</name>
</gene>
<evidence type="ECO:0000313" key="4">
    <source>
        <dbReference type="EMBL" id="MBT1700322.1"/>
    </source>
</evidence>
<organism evidence="4 5">
    <name type="scientific">Chryseosolibacter histidini</name>
    <dbReference type="NCBI Taxonomy" id="2782349"/>
    <lineage>
        <taxon>Bacteria</taxon>
        <taxon>Pseudomonadati</taxon>
        <taxon>Bacteroidota</taxon>
        <taxon>Cytophagia</taxon>
        <taxon>Cytophagales</taxon>
        <taxon>Chryseotaleaceae</taxon>
        <taxon>Chryseosolibacter</taxon>
    </lineage>
</organism>
<keyword evidence="2" id="KW-0732">Signal</keyword>
<dbReference type="EC" id="5.2.1.8" evidence="4"/>
<keyword evidence="1 4" id="KW-0413">Isomerase</keyword>
<keyword evidence="5" id="KW-1185">Reference proteome</keyword>
<feature type="domain" description="PpiC" evidence="3">
    <location>
        <begin position="128"/>
        <end position="230"/>
    </location>
</feature>
<dbReference type="InterPro" id="IPR023058">
    <property type="entry name" value="PPIase_PpiC_CS"/>
</dbReference>
<dbReference type="Pfam" id="PF00639">
    <property type="entry name" value="Rotamase"/>
    <property type="match status" value="1"/>
</dbReference>
<dbReference type="GO" id="GO:0003755">
    <property type="term" value="F:peptidyl-prolyl cis-trans isomerase activity"/>
    <property type="evidence" value="ECO:0007669"/>
    <property type="project" value="UniProtKB-KW"/>
</dbReference>
<dbReference type="Pfam" id="PF13616">
    <property type="entry name" value="Rotamase_3"/>
    <property type="match status" value="1"/>
</dbReference>
<evidence type="ECO:0000313" key="5">
    <source>
        <dbReference type="Proteomes" id="UP001319200"/>
    </source>
</evidence>
<evidence type="ECO:0000256" key="1">
    <source>
        <dbReference type="PROSITE-ProRule" id="PRU00278"/>
    </source>
</evidence>
<dbReference type="PANTHER" id="PTHR47245">
    <property type="entry name" value="PEPTIDYLPROLYL ISOMERASE"/>
    <property type="match status" value="1"/>
</dbReference>
<sequence>MIKKSITLILFCCFIVLQASAQSSEKKETPPPLFTLAKKPVLADEFIYLYRKNHTDKQGDFTQAKVEEYLDLFVNFKLKVEEARRRGLDTTQAFLKEYSTYREELRKPYLPDTRMLDSLAELTYKRMQEEVRASHILLNLKPDASPEDTLAVYKKALELRNRALTGESFETLASTFSEDPSAKINRGDLGYFTAMQMVYPFEQAAYTTSPGSISMPVRTRFGYHIVKVTDRKPARGEVEVSHIMIRTGEGFDNEKSKNTIFEIYEQLQKGVKWEELVKEYSQDPSSKDNGGKLRPFGVGAMAAVPEFEQTAFALKKPGDISDPFQTQFGWHIMRLETKIPMPAYQEMAASLKNRVSRDERSQISKQALQTKVKRKFGFTENQQVRSKVLALADSTLQQGKWKAKAAITPAEVLFTAQGQQHTTKDFIQFAERMQKPNSMSPAQYLETLYNQYVDEALGLLMEEKIKAQNPDYNWLLKEYYEGILLFEIMEKEVWNKASEDSVGQRKYFEQHAASYQAKERVKARIYSSASSKVMLDVLKEMVEEGDSAKVQAFVKEQNIRQETGVFEKTDRPVLGKITWAKGAHLAENNGTHYLVWVRDMIAPGPRSFSDARAAVISDYQNYLEKQWLEQLRKKYPVKISKKGKQFILQQLVKN</sequence>
<accession>A0AAP2DSD5</accession>
<dbReference type="InterPro" id="IPR050245">
    <property type="entry name" value="PrsA_foldase"/>
</dbReference>
<reference evidence="4 5" key="1">
    <citation type="submission" date="2021-05" db="EMBL/GenBank/DDBJ databases">
        <title>A Polyphasic approach of four new species of the genus Ohtaekwangia: Ohtaekwangia histidinii sp. nov., Ohtaekwangia cretensis sp. nov., Ohtaekwangia indiensis sp. nov., Ohtaekwangia reichenbachii sp. nov. from diverse environment.</title>
        <authorList>
            <person name="Octaviana S."/>
        </authorList>
    </citation>
    <scope>NUCLEOTIDE SEQUENCE [LARGE SCALE GENOMIC DNA]</scope>
    <source>
        <strain evidence="4 5">PWU4</strain>
    </source>
</reference>
<feature type="domain" description="PpiC" evidence="3">
    <location>
        <begin position="235"/>
        <end position="337"/>
    </location>
</feature>
<proteinExistence type="predicted"/>
<dbReference type="PROSITE" id="PS50198">
    <property type="entry name" value="PPIC_PPIASE_2"/>
    <property type="match status" value="2"/>
</dbReference>
<dbReference type="AlphaFoldDB" id="A0AAP2DSD5"/>
<evidence type="ECO:0000259" key="3">
    <source>
        <dbReference type="PROSITE" id="PS50198"/>
    </source>
</evidence>
<dbReference type="Proteomes" id="UP001319200">
    <property type="component" value="Unassembled WGS sequence"/>
</dbReference>
<dbReference type="Gene3D" id="3.10.50.40">
    <property type="match status" value="2"/>
</dbReference>
<dbReference type="InterPro" id="IPR046357">
    <property type="entry name" value="PPIase_dom_sf"/>
</dbReference>
<feature type="chain" id="PRO_5043012681" evidence="2">
    <location>
        <begin position="22"/>
        <end position="654"/>
    </location>
</feature>